<evidence type="ECO:0000259" key="3">
    <source>
        <dbReference type="SMART" id="SM00829"/>
    </source>
</evidence>
<sequence>MNWKRIVVREYGGPERLEIEELDTVPTPGRGEALIGIDAAGVGYTDTIVRRGKYIDYKGGLPVTPGYDLAGTVIALGEGVSAPAPGTTVCDMPMNGGYAQYAVLPAKDLIPVPQGVAPQDAVQVPLMYMTAYQMLTREVELKRGDAILVVGASGSVGRALVKLGVQRGLRVIGTASARNLDAVRTLGAEALDYRRPDLAQAIRLASGGGVMAAFDAIGGNSWTTSWLSLAKGGKLIGFGLQDYLDANAGLISAMASFARLKFGFPLRAALDRSGRTTGFYNILQRRRALPQEYREDAITVLDLFASGAISPDPVEVLSLEQAPEAHRRIAQGGMAHRLVIAPG</sequence>
<dbReference type="PANTHER" id="PTHR48106">
    <property type="entry name" value="QUINONE OXIDOREDUCTASE PIG3-RELATED"/>
    <property type="match status" value="1"/>
</dbReference>
<dbReference type="InterPro" id="IPR013154">
    <property type="entry name" value="ADH-like_N"/>
</dbReference>
<dbReference type="eggNOG" id="COG0604">
    <property type="taxonomic scope" value="Bacteria"/>
</dbReference>
<dbReference type="AlphaFoldDB" id="G6ECJ8"/>
<dbReference type="GO" id="GO:0016651">
    <property type="term" value="F:oxidoreductase activity, acting on NAD(P)H"/>
    <property type="evidence" value="ECO:0007669"/>
    <property type="project" value="TreeGrafter"/>
</dbReference>
<dbReference type="Pfam" id="PF13602">
    <property type="entry name" value="ADH_zinc_N_2"/>
    <property type="match status" value="1"/>
</dbReference>
<gene>
    <name evidence="4" type="ORF">NSU_2069</name>
</gene>
<dbReference type="RefSeq" id="WP_007012984.1">
    <property type="nucleotide sequence ID" value="NZ_AGFM01000029.1"/>
</dbReference>
<dbReference type="SMART" id="SM00829">
    <property type="entry name" value="PKS_ER"/>
    <property type="match status" value="1"/>
</dbReference>
<reference evidence="4 5" key="1">
    <citation type="journal article" date="2012" name="J. Bacteriol.">
        <title>Genome sequence of benzo(a)pyrene-degrading bacterium Novosphingobium pentaromativorans US6-1.</title>
        <authorList>
            <person name="Luo Y.R."/>
            <person name="Kang S.G."/>
            <person name="Kim S.J."/>
            <person name="Kim M.R."/>
            <person name="Li N."/>
            <person name="Lee J.H."/>
            <person name="Kwon K.K."/>
        </authorList>
    </citation>
    <scope>NUCLEOTIDE SEQUENCE [LARGE SCALE GENOMIC DNA]</scope>
    <source>
        <strain evidence="4 5">US6-1</strain>
    </source>
</reference>
<dbReference type="SUPFAM" id="SSF50129">
    <property type="entry name" value="GroES-like"/>
    <property type="match status" value="1"/>
</dbReference>
<keyword evidence="2" id="KW-0560">Oxidoreductase</keyword>
<dbReference type="Proteomes" id="UP000004030">
    <property type="component" value="Unassembled WGS sequence"/>
</dbReference>
<dbReference type="InterPro" id="IPR036291">
    <property type="entry name" value="NAD(P)-bd_dom_sf"/>
</dbReference>
<evidence type="ECO:0000256" key="1">
    <source>
        <dbReference type="ARBA" id="ARBA00022857"/>
    </source>
</evidence>
<feature type="domain" description="Enoyl reductase (ER)" evidence="3">
    <location>
        <begin position="12"/>
        <end position="340"/>
    </location>
</feature>
<dbReference type="GO" id="GO:0070402">
    <property type="term" value="F:NADPH binding"/>
    <property type="evidence" value="ECO:0007669"/>
    <property type="project" value="TreeGrafter"/>
</dbReference>
<dbReference type="Pfam" id="PF08240">
    <property type="entry name" value="ADH_N"/>
    <property type="match status" value="1"/>
</dbReference>
<evidence type="ECO:0000313" key="5">
    <source>
        <dbReference type="Proteomes" id="UP000004030"/>
    </source>
</evidence>
<dbReference type="InterPro" id="IPR020843">
    <property type="entry name" value="ER"/>
</dbReference>
<accession>G6ECJ8</accession>
<dbReference type="Gene3D" id="3.90.180.10">
    <property type="entry name" value="Medium-chain alcohol dehydrogenases, catalytic domain"/>
    <property type="match status" value="1"/>
</dbReference>
<dbReference type="PANTHER" id="PTHR48106:SF18">
    <property type="entry name" value="QUINONE OXIDOREDUCTASE PIG3"/>
    <property type="match status" value="1"/>
</dbReference>
<dbReference type="EMBL" id="AGFM01000029">
    <property type="protein sequence ID" value="EHJ60909.1"/>
    <property type="molecule type" value="Genomic_DNA"/>
</dbReference>
<dbReference type="PATRIC" id="fig|1088721.3.peg.2048"/>
<evidence type="ECO:0000313" key="4">
    <source>
        <dbReference type="EMBL" id="EHJ60909.1"/>
    </source>
</evidence>
<evidence type="ECO:0000256" key="2">
    <source>
        <dbReference type="ARBA" id="ARBA00023002"/>
    </source>
</evidence>
<protein>
    <recommendedName>
        <fullName evidence="3">Enoyl reductase (ER) domain-containing protein</fullName>
    </recommendedName>
</protein>
<keyword evidence="5" id="KW-1185">Reference proteome</keyword>
<dbReference type="SUPFAM" id="SSF51735">
    <property type="entry name" value="NAD(P)-binding Rossmann-fold domains"/>
    <property type="match status" value="1"/>
</dbReference>
<dbReference type="InterPro" id="IPR011032">
    <property type="entry name" value="GroES-like_sf"/>
</dbReference>
<dbReference type="KEGG" id="npn:JI59_09740"/>
<name>G6ECJ8_9SPHN</name>
<keyword evidence="1" id="KW-0521">NADP</keyword>
<dbReference type="Gene3D" id="3.40.50.720">
    <property type="entry name" value="NAD(P)-binding Rossmann-like Domain"/>
    <property type="match status" value="1"/>
</dbReference>
<organism evidence="4 5">
    <name type="scientific">Novosphingobium pentaromativorans US6-1</name>
    <dbReference type="NCBI Taxonomy" id="1088721"/>
    <lineage>
        <taxon>Bacteria</taxon>
        <taxon>Pseudomonadati</taxon>
        <taxon>Pseudomonadota</taxon>
        <taxon>Alphaproteobacteria</taxon>
        <taxon>Sphingomonadales</taxon>
        <taxon>Sphingomonadaceae</taxon>
        <taxon>Novosphingobium</taxon>
    </lineage>
</organism>
<dbReference type="STRING" id="1088721.JI59_09740"/>
<comment type="caution">
    <text evidence="4">The sequence shown here is derived from an EMBL/GenBank/DDBJ whole genome shotgun (WGS) entry which is preliminary data.</text>
</comment>
<proteinExistence type="predicted"/>